<keyword evidence="3" id="KW-1185">Reference proteome</keyword>
<dbReference type="EMBL" id="FIZY01000008">
    <property type="protein sequence ID" value="CZF80067.1"/>
    <property type="molecule type" value="Genomic_DNA"/>
</dbReference>
<dbReference type="Proteomes" id="UP000073601">
    <property type="component" value="Unassembled WGS sequence"/>
</dbReference>
<evidence type="ECO:0000313" key="3">
    <source>
        <dbReference type="Proteomes" id="UP000073601"/>
    </source>
</evidence>
<dbReference type="InterPro" id="IPR036465">
    <property type="entry name" value="vWFA_dom_sf"/>
</dbReference>
<dbReference type="AlphaFoldDB" id="A0A128EZV9"/>
<dbReference type="Pfam" id="PF05762">
    <property type="entry name" value="VWA_CoxE"/>
    <property type="match status" value="1"/>
</dbReference>
<feature type="region of interest" description="Disordered" evidence="1">
    <location>
        <begin position="94"/>
        <end position="127"/>
    </location>
</feature>
<reference evidence="3" key="1">
    <citation type="submission" date="2016-02" db="EMBL/GenBank/DDBJ databases">
        <authorList>
            <person name="Rodrigo-Torres Lidia"/>
            <person name="Arahal R.David."/>
        </authorList>
    </citation>
    <scope>NUCLEOTIDE SEQUENCE [LARGE SCALE GENOMIC DNA]</scope>
    <source>
        <strain evidence="3">CECT 8713</strain>
    </source>
</reference>
<dbReference type="RefSeq" id="WP_062706895.1">
    <property type="nucleotide sequence ID" value="NZ_CAWRCI010000008.1"/>
</dbReference>
<accession>A0A128EZV9</accession>
<dbReference type="PANTHER" id="PTHR39338:SF6">
    <property type="entry name" value="BLL5662 PROTEIN"/>
    <property type="match status" value="1"/>
</dbReference>
<organism evidence="2 3">
    <name type="scientific">Grimontia marina</name>
    <dbReference type="NCBI Taxonomy" id="646534"/>
    <lineage>
        <taxon>Bacteria</taxon>
        <taxon>Pseudomonadati</taxon>
        <taxon>Pseudomonadota</taxon>
        <taxon>Gammaproteobacteria</taxon>
        <taxon>Vibrionales</taxon>
        <taxon>Vibrionaceae</taxon>
        <taxon>Grimontia</taxon>
    </lineage>
</organism>
<dbReference type="CDD" id="cd00198">
    <property type="entry name" value="vWFA"/>
    <property type="match status" value="1"/>
</dbReference>
<feature type="compositionally biased region" description="Basic and acidic residues" evidence="1">
    <location>
        <begin position="110"/>
        <end position="119"/>
    </location>
</feature>
<dbReference type="PANTHER" id="PTHR39338">
    <property type="entry name" value="BLL5662 PROTEIN-RELATED"/>
    <property type="match status" value="1"/>
</dbReference>
<gene>
    <name evidence="2" type="ORF">GMA8713_01240</name>
</gene>
<protein>
    <submittedName>
        <fullName evidence="2">VWA domain containing CoxE-like protein</fullName>
    </submittedName>
</protein>
<sequence length="387" mass="44785">MAEIFDIEKTELRMIHFLRSLRARGFLVDFSTQQTALMLLAKNDFFDREAMRHLLKTLVCDTRAKWHQFDELYARYWSVKPIQGGKVITQNLMGKQNKSNGVPDGQSTQQRKEKSKQSQKESGAVDLENGDMINKYRASSRDGHVDRFDAPINPELLVQLSGICDAIINQWLRSRQATSSSAHVRKHLDIRQSVRVNMQHGGELFELQWFSSRDEKPTVTLFIDVSRSMDKHTSLFLLFAMAMVKRLKTTRVWLFNTQLTEISRQLHHQQFGQLREQILLQHLCWGGGTKIAASLDKWLHSASKPQRRNHYVVILSDGLDTDSGTQLSQVTKHLKRLCHRLIWVNPLMALERFDLSSQKLAGAMEYIDDMFSINTVEDFRKLTTSMH</sequence>
<dbReference type="InterPro" id="IPR008912">
    <property type="entry name" value="Uncharacterised_CoxE"/>
</dbReference>
<name>A0A128EZV9_9GAMM</name>
<evidence type="ECO:0000256" key="1">
    <source>
        <dbReference type="SAM" id="MobiDB-lite"/>
    </source>
</evidence>
<dbReference type="SUPFAM" id="SSF53300">
    <property type="entry name" value="vWA-like"/>
    <property type="match status" value="1"/>
</dbReference>
<evidence type="ECO:0000313" key="2">
    <source>
        <dbReference type="EMBL" id="CZF80067.1"/>
    </source>
</evidence>
<proteinExistence type="predicted"/>
<dbReference type="Gene3D" id="3.40.50.410">
    <property type="entry name" value="von Willebrand factor, type A domain"/>
    <property type="match status" value="1"/>
</dbReference>